<keyword evidence="2 4" id="KW-0238">DNA-binding</keyword>
<name>A0A545UFD4_9GAMM</name>
<reference evidence="8 9" key="1">
    <citation type="submission" date="2019-07" db="EMBL/GenBank/DDBJ databases">
        <title>Draft genome for Aliikangiella sp. M105.</title>
        <authorList>
            <person name="Wang G."/>
        </authorList>
    </citation>
    <scope>NUCLEOTIDE SEQUENCE [LARGE SCALE GENOMIC DNA]</scope>
    <source>
        <strain evidence="8 9">M105</strain>
    </source>
</reference>
<feature type="DNA-binding region" description="OmpR/PhoB-type" evidence="4">
    <location>
        <begin position="11"/>
        <end position="110"/>
    </location>
</feature>
<feature type="domain" description="OmpR/PhoB-type" evidence="7">
    <location>
        <begin position="11"/>
        <end position="110"/>
    </location>
</feature>
<evidence type="ECO:0000259" key="6">
    <source>
        <dbReference type="PROSITE" id="PS50025"/>
    </source>
</evidence>
<dbReference type="GO" id="GO:0003677">
    <property type="term" value="F:DNA binding"/>
    <property type="evidence" value="ECO:0007669"/>
    <property type="project" value="UniProtKB-UniRule"/>
</dbReference>
<dbReference type="GO" id="GO:0006355">
    <property type="term" value="P:regulation of DNA-templated transcription"/>
    <property type="evidence" value="ECO:0007669"/>
    <property type="project" value="InterPro"/>
</dbReference>
<dbReference type="OrthoDB" id="6199525at2"/>
<dbReference type="Pfam" id="PF00486">
    <property type="entry name" value="Trans_reg_C"/>
    <property type="match status" value="1"/>
</dbReference>
<evidence type="ECO:0000256" key="2">
    <source>
        <dbReference type="ARBA" id="ARBA00023125"/>
    </source>
</evidence>
<dbReference type="Gene3D" id="1.10.10.10">
    <property type="entry name" value="Winged helix-like DNA-binding domain superfamily/Winged helix DNA-binding domain"/>
    <property type="match status" value="1"/>
</dbReference>
<dbReference type="InterPro" id="IPR001791">
    <property type="entry name" value="Laminin_G"/>
</dbReference>
<dbReference type="InterPro" id="IPR006558">
    <property type="entry name" value="LamG-like"/>
</dbReference>
<dbReference type="PROSITE" id="PS50025">
    <property type="entry name" value="LAM_G_DOMAIN"/>
    <property type="match status" value="1"/>
</dbReference>
<sequence>MSLNHNETDDQQKNYFLEEFLIEPACNRISLGEKTYTVEPRIMDVLCVLADQPGKVVSRKHIIEKVWEHRTVSDSSLSRNIARLRKIIDQKSPQQSYIKTIPKKGYLLNATIREENQDNAELLPQKNQINHNLATLFNDAENNQVTSMWFRLPIKQVLSLLILAVIILLSTQFQLINNIFPGLSSLPENSQEKKDEIQMAQKDSSHQYDYQVTLTPSQENKAFCLDGVDDFIELNNQIDIDTGDLSISAWVKTKSKSLVTIVDKRHENIKGNVKGFSLYLVDGSVGFQLANGEGDWHCSNHSKKSACSNWNTKAFVADNKWHLVSVTLDRDDTQGLKFFIDGQYFESKDPTMRQGSLLSSAPLRIGSRSSSISSLFPGNIGEVRIYNRVLKKSEITQHYATGISRSCRAQ</sequence>
<dbReference type="AlphaFoldDB" id="A0A545UFD4"/>
<proteinExistence type="predicted"/>
<dbReference type="Gene3D" id="2.60.120.200">
    <property type="match status" value="1"/>
</dbReference>
<evidence type="ECO:0000313" key="9">
    <source>
        <dbReference type="Proteomes" id="UP000315439"/>
    </source>
</evidence>
<dbReference type="InterPro" id="IPR013320">
    <property type="entry name" value="ConA-like_dom_sf"/>
</dbReference>
<dbReference type="Pfam" id="PF13385">
    <property type="entry name" value="Laminin_G_3"/>
    <property type="match status" value="1"/>
</dbReference>
<dbReference type="RefSeq" id="WP_142892687.1">
    <property type="nucleotide sequence ID" value="NZ_ML660162.1"/>
</dbReference>
<evidence type="ECO:0008006" key="10">
    <source>
        <dbReference type="Google" id="ProtNLM"/>
    </source>
</evidence>
<dbReference type="InterPro" id="IPR001867">
    <property type="entry name" value="OmpR/PhoB-type_DNA-bd"/>
</dbReference>
<keyword evidence="9" id="KW-1185">Reference proteome</keyword>
<evidence type="ECO:0000256" key="4">
    <source>
        <dbReference type="PROSITE-ProRule" id="PRU01091"/>
    </source>
</evidence>
<dbReference type="InterPro" id="IPR016032">
    <property type="entry name" value="Sig_transdc_resp-reg_C-effctor"/>
</dbReference>
<evidence type="ECO:0000256" key="3">
    <source>
        <dbReference type="ARBA" id="ARBA00023157"/>
    </source>
</evidence>
<dbReference type="GO" id="GO:0000160">
    <property type="term" value="P:phosphorelay signal transduction system"/>
    <property type="evidence" value="ECO:0007669"/>
    <property type="project" value="InterPro"/>
</dbReference>
<protein>
    <recommendedName>
        <fullName evidence="10">OmpR/PhoB-type domain-containing protein</fullName>
    </recommendedName>
</protein>
<keyword evidence="1" id="KW-0732">Signal</keyword>
<evidence type="ECO:0000313" key="8">
    <source>
        <dbReference type="EMBL" id="TQV88178.1"/>
    </source>
</evidence>
<keyword evidence="3" id="KW-1015">Disulfide bond</keyword>
<organism evidence="8 9">
    <name type="scientific">Aliikangiella coralliicola</name>
    <dbReference type="NCBI Taxonomy" id="2592383"/>
    <lineage>
        <taxon>Bacteria</taxon>
        <taxon>Pseudomonadati</taxon>
        <taxon>Pseudomonadota</taxon>
        <taxon>Gammaproteobacteria</taxon>
        <taxon>Oceanospirillales</taxon>
        <taxon>Pleioneaceae</taxon>
        <taxon>Aliikangiella</taxon>
    </lineage>
</organism>
<evidence type="ECO:0000256" key="1">
    <source>
        <dbReference type="ARBA" id="ARBA00022729"/>
    </source>
</evidence>
<keyword evidence="5" id="KW-1133">Transmembrane helix</keyword>
<keyword evidence="5" id="KW-0472">Membrane</keyword>
<dbReference type="PROSITE" id="PS51755">
    <property type="entry name" value="OMPR_PHOB"/>
    <property type="match status" value="1"/>
</dbReference>
<evidence type="ECO:0000256" key="5">
    <source>
        <dbReference type="SAM" id="Phobius"/>
    </source>
</evidence>
<evidence type="ECO:0000259" key="7">
    <source>
        <dbReference type="PROSITE" id="PS51755"/>
    </source>
</evidence>
<dbReference type="CDD" id="cd00383">
    <property type="entry name" value="trans_reg_C"/>
    <property type="match status" value="1"/>
</dbReference>
<feature type="domain" description="Laminin G" evidence="6">
    <location>
        <begin position="221"/>
        <end position="407"/>
    </location>
</feature>
<dbReference type="SMART" id="SM00862">
    <property type="entry name" value="Trans_reg_C"/>
    <property type="match status" value="1"/>
</dbReference>
<dbReference type="SUPFAM" id="SSF46894">
    <property type="entry name" value="C-terminal effector domain of the bipartite response regulators"/>
    <property type="match status" value="1"/>
</dbReference>
<dbReference type="EMBL" id="VIKS01000004">
    <property type="protein sequence ID" value="TQV88178.1"/>
    <property type="molecule type" value="Genomic_DNA"/>
</dbReference>
<feature type="transmembrane region" description="Helical" evidence="5">
    <location>
        <begin position="157"/>
        <end position="176"/>
    </location>
</feature>
<dbReference type="InterPro" id="IPR036388">
    <property type="entry name" value="WH-like_DNA-bd_sf"/>
</dbReference>
<dbReference type="SUPFAM" id="SSF49899">
    <property type="entry name" value="Concanavalin A-like lectins/glucanases"/>
    <property type="match status" value="1"/>
</dbReference>
<dbReference type="Proteomes" id="UP000315439">
    <property type="component" value="Unassembled WGS sequence"/>
</dbReference>
<dbReference type="SMART" id="SM00560">
    <property type="entry name" value="LamGL"/>
    <property type="match status" value="1"/>
</dbReference>
<gene>
    <name evidence="8" type="ORF">FLL46_06520</name>
</gene>
<accession>A0A545UFD4</accession>
<keyword evidence="5" id="KW-0812">Transmembrane</keyword>
<comment type="caution">
    <text evidence="8">The sequence shown here is derived from an EMBL/GenBank/DDBJ whole genome shotgun (WGS) entry which is preliminary data.</text>
</comment>